<dbReference type="Pfam" id="PF00854">
    <property type="entry name" value="PTR2"/>
    <property type="match status" value="1"/>
</dbReference>
<comment type="similarity">
    <text evidence="2">Belongs to the major facilitator superfamily. Proton-dependent oligopeptide transporter (POT/PTR) (TC 2.A.17) family.</text>
</comment>
<dbReference type="SUPFAM" id="SSF103473">
    <property type="entry name" value="MFS general substrate transporter"/>
    <property type="match status" value="1"/>
</dbReference>
<feature type="transmembrane region" description="Helical" evidence="7">
    <location>
        <begin position="381"/>
        <end position="401"/>
    </location>
</feature>
<keyword evidence="4 7" id="KW-1133">Transmembrane helix</keyword>
<evidence type="ECO:0000256" key="2">
    <source>
        <dbReference type="ARBA" id="ARBA00005982"/>
    </source>
</evidence>
<proteinExistence type="evidence at transcript level"/>
<feature type="transmembrane region" description="Helical" evidence="7">
    <location>
        <begin position="497"/>
        <end position="521"/>
    </location>
</feature>
<evidence type="ECO:0000256" key="7">
    <source>
        <dbReference type="SAM" id="Phobius"/>
    </source>
</evidence>
<dbReference type="PANTHER" id="PTHR11654">
    <property type="entry name" value="OLIGOPEPTIDE TRANSPORTER-RELATED"/>
    <property type="match status" value="1"/>
</dbReference>
<dbReference type="AlphaFoldDB" id="A0A2H4KDI1"/>
<dbReference type="Gene3D" id="1.20.1250.20">
    <property type="entry name" value="MFS general substrate transporter like domains"/>
    <property type="match status" value="1"/>
</dbReference>
<name>A0A2H4KDI1_RHOFO</name>
<feature type="transmembrane region" description="Helical" evidence="7">
    <location>
        <begin position="421"/>
        <end position="444"/>
    </location>
</feature>
<dbReference type="CDD" id="cd17416">
    <property type="entry name" value="MFS_NPF1_2"/>
    <property type="match status" value="1"/>
</dbReference>
<feature type="transmembrane region" description="Helical" evidence="7">
    <location>
        <begin position="250"/>
        <end position="270"/>
    </location>
</feature>
<evidence type="ECO:0000256" key="1">
    <source>
        <dbReference type="ARBA" id="ARBA00004141"/>
    </source>
</evidence>
<sequence length="625" mass="68744">MEVENSKKNKQSSYFSWLACCTKSPPISSSTSSPPSPEVEFPEKDSMVLLPSSKITKRKPAGWKAMPYVLGNETFERLATFGLQGNFMIFLLTKFNMEQASAANVLNIWFGVTNFAPLIGAFISDAYIGRFRTIVVASFASLVGMGTLTLIAWKPELHPPPCNTQQQLHGCQGPTTPQLCVLFLALGFLSIATGGIRPCSLPFGIDQFDATTDQGRKGINSFFNWYYTTFTVVLILALTVVVYIQDSVSWVLGFGIPAAFMLGSILLFFFGTRLYVYVKPEGSVFSGIAQAVVSAYKKRKVKFPAVVEGEVPAAFGVLYDPPLKGTIVTKLPLTNQCRCLNKAAIALDGEVNPDGSRVNPWTLCSIQQVEEVKCLIKVMPIWASGIVCFTAIVQQGTFTVSQALKMDRHLGPKFEIPPGTVIVISMITLGLWIPFYDCVLVPAFRRITGHEGGITLLQRIGTGIVFSVLSMAVAGVIEKKRRDSALSHGGGPISVMWLAPQLILLGFCEAFNIIGQIEFYYKEFPENMSSVANALFFCTFSLASYLSSFIVTIVHRVTGGGGRPNWLTNDINAGRVDYFYYVIAGMGVVNFVYFLIVARKYNYKVRAHFGEEKSQFDVELDAVKQ</sequence>
<feature type="transmembrane region" description="Helical" evidence="7">
    <location>
        <begin position="456"/>
        <end position="477"/>
    </location>
</feature>
<evidence type="ECO:0000256" key="6">
    <source>
        <dbReference type="ARBA" id="ARBA00044504"/>
    </source>
</evidence>
<comment type="subcellular location">
    <subcellularLocation>
        <location evidence="1">Membrane</location>
        <topology evidence="1">Multi-pass membrane protein</topology>
    </subcellularLocation>
</comment>
<reference evidence="8" key="1">
    <citation type="submission" date="2016-07" db="EMBL/GenBank/DDBJ databases">
        <authorList>
            <person name="Wei X."/>
        </authorList>
    </citation>
    <scope>NUCLEOTIDE SEQUENCE</scope>
</reference>
<dbReference type="InterPro" id="IPR036259">
    <property type="entry name" value="MFS_trans_sf"/>
</dbReference>
<feature type="transmembrane region" description="Helical" evidence="7">
    <location>
        <begin position="106"/>
        <end position="128"/>
    </location>
</feature>
<dbReference type="GO" id="GO:0022857">
    <property type="term" value="F:transmembrane transporter activity"/>
    <property type="evidence" value="ECO:0007669"/>
    <property type="project" value="InterPro"/>
</dbReference>
<dbReference type="GO" id="GO:0016020">
    <property type="term" value="C:membrane"/>
    <property type="evidence" value="ECO:0007669"/>
    <property type="project" value="UniProtKB-SubCell"/>
</dbReference>
<feature type="transmembrane region" description="Helical" evidence="7">
    <location>
        <begin position="533"/>
        <end position="558"/>
    </location>
</feature>
<evidence type="ECO:0000313" key="8">
    <source>
        <dbReference type="EMBL" id="AST13252.1"/>
    </source>
</evidence>
<protein>
    <submittedName>
        <fullName evidence="8">Nitrate transporter 1</fullName>
    </submittedName>
</protein>
<evidence type="ECO:0000256" key="3">
    <source>
        <dbReference type="ARBA" id="ARBA00022692"/>
    </source>
</evidence>
<keyword evidence="5 7" id="KW-0472">Membrane</keyword>
<comment type="similarity">
    <text evidence="6">Belongs to the major facilitator superfamily. Phosphate:H(+) symporter (TC 2.A.1.9) family.</text>
</comment>
<feature type="transmembrane region" description="Helical" evidence="7">
    <location>
        <begin position="578"/>
        <end position="598"/>
    </location>
</feature>
<evidence type="ECO:0000256" key="4">
    <source>
        <dbReference type="ARBA" id="ARBA00022989"/>
    </source>
</evidence>
<dbReference type="EMBL" id="KX506096">
    <property type="protein sequence ID" value="AST13252.1"/>
    <property type="molecule type" value="mRNA"/>
</dbReference>
<organism evidence="8">
    <name type="scientific">Rhododendron fortunei</name>
    <name type="common">Rhododendron</name>
    <dbReference type="NCBI Taxonomy" id="184575"/>
    <lineage>
        <taxon>Eukaryota</taxon>
        <taxon>Viridiplantae</taxon>
        <taxon>Streptophyta</taxon>
        <taxon>Embryophyta</taxon>
        <taxon>Tracheophyta</taxon>
        <taxon>Spermatophyta</taxon>
        <taxon>Magnoliopsida</taxon>
        <taxon>eudicotyledons</taxon>
        <taxon>Gunneridae</taxon>
        <taxon>Pentapetalae</taxon>
        <taxon>asterids</taxon>
        <taxon>Ericales</taxon>
        <taxon>Ericaceae</taxon>
        <taxon>Ericoideae</taxon>
        <taxon>Rhodoreae</taxon>
        <taxon>Rhododendron</taxon>
    </lineage>
</organism>
<evidence type="ECO:0000256" key="5">
    <source>
        <dbReference type="ARBA" id="ARBA00023136"/>
    </source>
</evidence>
<accession>A0A2H4KDI1</accession>
<feature type="transmembrane region" description="Helical" evidence="7">
    <location>
        <begin position="225"/>
        <end position="244"/>
    </location>
</feature>
<gene>
    <name evidence="8" type="primary">NRT1-2</name>
</gene>
<feature type="transmembrane region" description="Helical" evidence="7">
    <location>
        <begin position="134"/>
        <end position="153"/>
    </location>
</feature>
<keyword evidence="3 7" id="KW-0812">Transmembrane</keyword>
<dbReference type="InterPro" id="IPR000109">
    <property type="entry name" value="POT_fam"/>
</dbReference>